<evidence type="ECO:0000256" key="7">
    <source>
        <dbReference type="ARBA" id="ARBA00023242"/>
    </source>
</evidence>
<keyword evidence="6" id="KW-0804">Transcription</keyword>
<dbReference type="InterPro" id="IPR011333">
    <property type="entry name" value="SKP1/BTB/POZ_sf"/>
</dbReference>
<evidence type="ECO:0000256" key="4">
    <source>
        <dbReference type="ARBA" id="ARBA00022902"/>
    </source>
</evidence>
<feature type="region of interest" description="Disordered" evidence="9">
    <location>
        <begin position="544"/>
        <end position="567"/>
    </location>
</feature>
<evidence type="ECO:0000256" key="6">
    <source>
        <dbReference type="ARBA" id="ARBA00023163"/>
    </source>
</evidence>
<sequence>MVENPNNCVLEWSGHAGYVTERFNGLLASQALVDVTLVCEDQKLRVHKVVLASNSTYFEEILQQDLGHEPIILLRDLSFKVLKAMVEFMYRGGTTISHENLPSLLTASKLFKIKELACIIDTVMKTQNYSSTTESVTQLHKSDNESYINNNNNNNNNNNVEKHCYVNAKNDLTSTKYNFDNTFKHELYEDSYDSENNNIQQNNTTNTLLTEGFKENTQDKLCAILINDKESLENYHKKMSNMKTNEEILDLSKETVEPSLIENVLMKDHKENIQDESYNKSIHDKERLNNYIKMNNVKINDETLDKDIEVKPLLYEQCCDVLDLTVSKKYSATLPQCAQDIKLDVAQNVIDNTPDKIGKCIKVYTHKKRKPVINTKDELTHLNNLVPNDTNAVSSTNSIDLSDVQSSNSIPVTLLTPLDMECAEYLFGLDSEYMQSVAEGMINEQRSLMKFINDKVQQIEKPVLRRSVRLNQQESEDLTNNAITLKKSIVTKKLLDKTNIPSKMESFSKRKRKIKKSGRKAMDQNVNNITRDNRKCLNNLHATKNSSKTQIKKTINKSDSKSKTSNKVKCEMTTVDDNIDKMNISMELSSGFQQNNVGQINRALWGDMSDIMEHSSGIMDLTDYRPNGEIPFAVGLLPLRTALERMQATPDYQPRKTRSFFAPVKQEINNPHHHYHYHHHKRKNSSLESNVLGKKTNLKSIVQDDKTNTVCHIQIRAAPSQYIKRKKFLTDHITGLSSETLVNRQ</sequence>
<dbReference type="PROSITE" id="PS50097">
    <property type="entry name" value="BTB"/>
    <property type="match status" value="1"/>
</dbReference>
<dbReference type="InterPro" id="IPR051095">
    <property type="entry name" value="Dros_DevTransReg"/>
</dbReference>
<dbReference type="PANTHER" id="PTHR23110">
    <property type="entry name" value="BTB DOMAIN TRANSCRIPTION FACTOR"/>
    <property type="match status" value="1"/>
</dbReference>
<organism evidence="11 12">
    <name type="scientific">Polistes dominula</name>
    <name type="common">European paper wasp</name>
    <name type="synonym">Vespa dominula</name>
    <dbReference type="NCBI Taxonomy" id="743375"/>
    <lineage>
        <taxon>Eukaryota</taxon>
        <taxon>Metazoa</taxon>
        <taxon>Ecdysozoa</taxon>
        <taxon>Arthropoda</taxon>
        <taxon>Hexapoda</taxon>
        <taxon>Insecta</taxon>
        <taxon>Pterygota</taxon>
        <taxon>Neoptera</taxon>
        <taxon>Endopterygota</taxon>
        <taxon>Hymenoptera</taxon>
        <taxon>Apocrita</taxon>
        <taxon>Aculeata</taxon>
        <taxon>Vespoidea</taxon>
        <taxon>Vespidae</taxon>
        <taxon>Polistinae</taxon>
        <taxon>Polistini</taxon>
        <taxon>Polistes</taxon>
    </lineage>
</organism>
<evidence type="ECO:0000313" key="11">
    <source>
        <dbReference type="Proteomes" id="UP000694924"/>
    </source>
</evidence>
<keyword evidence="4" id="KW-0524">Neurogenesis</keyword>
<dbReference type="CDD" id="cd18315">
    <property type="entry name" value="BTB_POZ_BAB-like"/>
    <property type="match status" value="1"/>
</dbReference>
<keyword evidence="5" id="KW-0805">Transcription regulation</keyword>
<evidence type="ECO:0000256" key="2">
    <source>
        <dbReference type="ARBA" id="ARBA00022473"/>
    </source>
</evidence>
<evidence type="ECO:0000256" key="3">
    <source>
        <dbReference type="ARBA" id="ARBA00022782"/>
    </source>
</evidence>
<dbReference type="InterPro" id="IPR000210">
    <property type="entry name" value="BTB/POZ_dom"/>
</dbReference>
<dbReference type="PANTHER" id="PTHR23110:SF111">
    <property type="entry name" value="LONGITUDINALS LACKING PROTEIN, ISOFORMS F_I_K_T"/>
    <property type="match status" value="1"/>
</dbReference>
<evidence type="ECO:0000313" key="12">
    <source>
        <dbReference type="RefSeq" id="XP_015173571.1"/>
    </source>
</evidence>
<reference evidence="12" key="1">
    <citation type="submission" date="2025-08" db="UniProtKB">
        <authorList>
            <consortium name="RefSeq"/>
        </authorList>
    </citation>
    <scope>IDENTIFICATION</scope>
    <source>
        <tissue evidence="12">Whole body</tissue>
    </source>
</reference>
<gene>
    <name evidence="12" type="primary">LOC107064900</name>
</gene>
<evidence type="ECO:0000256" key="5">
    <source>
        <dbReference type="ARBA" id="ARBA00023015"/>
    </source>
</evidence>
<comment type="function">
    <text evidence="8">Putative transcription factor required for axon growth and guidance in the central and peripheral nervous systems. Repels CNS axons away from the midline by promoting the expression of the midline repellent sli and its receptor robo.</text>
</comment>
<dbReference type="RefSeq" id="XP_015173571.1">
    <property type="nucleotide sequence ID" value="XM_015318085.1"/>
</dbReference>
<feature type="domain" description="BTB" evidence="10">
    <location>
        <begin position="33"/>
        <end position="98"/>
    </location>
</feature>
<keyword evidence="2" id="KW-0217">Developmental protein</keyword>
<protein>
    <recommendedName>
        <fullName evidence="10">BTB domain-containing protein</fullName>
    </recommendedName>
</protein>
<evidence type="ECO:0000259" key="10">
    <source>
        <dbReference type="PROSITE" id="PS50097"/>
    </source>
</evidence>
<keyword evidence="11" id="KW-1185">Reference proteome</keyword>
<accession>A0ABM1I034</accession>
<evidence type="ECO:0000256" key="8">
    <source>
        <dbReference type="ARBA" id="ARBA00037382"/>
    </source>
</evidence>
<dbReference type="Proteomes" id="UP000694924">
    <property type="component" value="Unplaced"/>
</dbReference>
<dbReference type="Pfam" id="PF00651">
    <property type="entry name" value="BTB"/>
    <property type="match status" value="1"/>
</dbReference>
<dbReference type="GeneID" id="107064900"/>
<proteinExistence type="predicted"/>
<keyword evidence="7" id="KW-0539">Nucleus</keyword>
<dbReference type="SUPFAM" id="SSF54695">
    <property type="entry name" value="POZ domain"/>
    <property type="match status" value="1"/>
</dbReference>
<evidence type="ECO:0000256" key="9">
    <source>
        <dbReference type="SAM" id="MobiDB-lite"/>
    </source>
</evidence>
<name>A0ABM1I034_POLDO</name>
<evidence type="ECO:0000256" key="1">
    <source>
        <dbReference type="ARBA" id="ARBA00004123"/>
    </source>
</evidence>
<comment type="subcellular location">
    <subcellularLocation>
        <location evidence="1">Nucleus</location>
    </subcellularLocation>
</comment>
<keyword evidence="3" id="KW-0221">Differentiation</keyword>
<dbReference type="SMART" id="SM00225">
    <property type="entry name" value="BTB"/>
    <property type="match status" value="1"/>
</dbReference>
<dbReference type="Gene3D" id="3.30.710.10">
    <property type="entry name" value="Potassium Channel Kv1.1, Chain A"/>
    <property type="match status" value="1"/>
</dbReference>